<dbReference type="RefSeq" id="WP_179754233.1">
    <property type="nucleotide sequence ID" value="NZ_JACCBU010000001.1"/>
</dbReference>
<dbReference type="InterPro" id="IPR051398">
    <property type="entry name" value="Polysacch_Deacetylase"/>
</dbReference>
<proteinExistence type="predicted"/>
<dbReference type="PANTHER" id="PTHR34216">
    <property type="match status" value="1"/>
</dbReference>
<feature type="domain" description="NodB homology" evidence="3">
    <location>
        <begin position="42"/>
        <end position="222"/>
    </location>
</feature>
<organism evidence="4 5">
    <name type="scientific">Microlunatus parietis</name>
    <dbReference type="NCBI Taxonomy" id="682979"/>
    <lineage>
        <taxon>Bacteria</taxon>
        <taxon>Bacillati</taxon>
        <taxon>Actinomycetota</taxon>
        <taxon>Actinomycetes</taxon>
        <taxon>Propionibacteriales</taxon>
        <taxon>Propionibacteriaceae</taxon>
        <taxon>Microlunatus</taxon>
    </lineage>
</organism>
<dbReference type="InterPro" id="IPR011330">
    <property type="entry name" value="Glyco_hydro/deAcase_b/a-brl"/>
</dbReference>
<protein>
    <submittedName>
        <fullName evidence="4">Peptidoglycan/xylan/chitin deacetylase (PgdA/CDA1 family)</fullName>
    </submittedName>
</protein>
<dbReference type="Pfam" id="PF01522">
    <property type="entry name" value="Polysacc_deac_1"/>
    <property type="match status" value="1"/>
</dbReference>
<dbReference type="PROSITE" id="PS51677">
    <property type="entry name" value="NODB"/>
    <property type="match status" value="1"/>
</dbReference>
<dbReference type="GO" id="GO:0005576">
    <property type="term" value="C:extracellular region"/>
    <property type="evidence" value="ECO:0007669"/>
    <property type="project" value="UniProtKB-SubCell"/>
</dbReference>
<dbReference type="EMBL" id="JACCBU010000001">
    <property type="protein sequence ID" value="NYE73026.1"/>
    <property type="molecule type" value="Genomic_DNA"/>
</dbReference>
<dbReference type="PANTHER" id="PTHR34216:SF3">
    <property type="entry name" value="POLY-BETA-1,6-N-ACETYL-D-GLUCOSAMINE N-DEACETYLASE"/>
    <property type="match status" value="1"/>
</dbReference>
<name>A0A7Y9IAJ8_9ACTN</name>
<keyword evidence="2" id="KW-0732">Signal</keyword>
<evidence type="ECO:0000256" key="1">
    <source>
        <dbReference type="ARBA" id="ARBA00004613"/>
    </source>
</evidence>
<dbReference type="AlphaFoldDB" id="A0A7Y9IAJ8"/>
<dbReference type="InterPro" id="IPR002509">
    <property type="entry name" value="NODB_dom"/>
</dbReference>
<dbReference type="SUPFAM" id="SSF88713">
    <property type="entry name" value="Glycoside hydrolase/deacetylase"/>
    <property type="match status" value="1"/>
</dbReference>
<dbReference type="Proteomes" id="UP000569914">
    <property type="component" value="Unassembled WGS sequence"/>
</dbReference>
<comment type="subcellular location">
    <subcellularLocation>
        <location evidence="1">Secreted</location>
    </subcellularLocation>
</comment>
<dbReference type="CDD" id="cd10918">
    <property type="entry name" value="CE4_NodB_like_5s_6s"/>
    <property type="match status" value="1"/>
</dbReference>
<evidence type="ECO:0000313" key="4">
    <source>
        <dbReference type="EMBL" id="NYE73026.1"/>
    </source>
</evidence>
<evidence type="ECO:0000256" key="2">
    <source>
        <dbReference type="ARBA" id="ARBA00022729"/>
    </source>
</evidence>
<sequence length="222" mass="24747">MIINVCFHGIGNPQRELEPDEAGYWIEPELYEDVLDRFGSRPDVRLSFDDGNASDLELGLPGLLRRGLTAAFFPLAGRLGRPGSLSAADVDALGRAGMIIGSHGLTHRPWRDLDDHDLDRELIDARELLSDACGRPVNEAALPLGRYDRRVLGRLRTLGYRRVFTSDRAPASAGSWLQPRYSVRSDDTVASLNRELLGPRSLTRRARSRAVTFYKSIRPAPR</sequence>
<reference evidence="4 5" key="1">
    <citation type="submission" date="2020-07" db="EMBL/GenBank/DDBJ databases">
        <title>Sequencing the genomes of 1000 actinobacteria strains.</title>
        <authorList>
            <person name="Klenk H.-P."/>
        </authorList>
    </citation>
    <scope>NUCLEOTIDE SEQUENCE [LARGE SCALE GENOMIC DNA]</scope>
    <source>
        <strain evidence="4 5">DSM 22083</strain>
    </source>
</reference>
<comment type="caution">
    <text evidence="4">The sequence shown here is derived from an EMBL/GenBank/DDBJ whole genome shotgun (WGS) entry which is preliminary data.</text>
</comment>
<dbReference type="GO" id="GO:0016810">
    <property type="term" value="F:hydrolase activity, acting on carbon-nitrogen (but not peptide) bonds"/>
    <property type="evidence" value="ECO:0007669"/>
    <property type="project" value="InterPro"/>
</dbReference>
<accession>A0A7Y9IAJ8</accession>
<dbReference type="GO" id="GO:0005975">
    <property type="term" value="P:carbohydrate metabolic process"/>
    <property type="evidence" value="ECO:0007669"/>
    <property type="project" value="InterPro"/>
</dbReference>
<dbReference type="Gene3D" id="3.20.20.370">
    <property type="entry name" value="Glycoside hydrolase/deacetylase"/>
    <property type="match status" value="1"/>
</dbReference>
<gene>
    <name evidence="4" type="ORF">BKA15_004355</name>
</gene>
<evidence type="ECO:0000313" key="5">
    <source>
        <dbReference type="Proteomes" id="UP000569914"/>
    </source>
</evidence>
<evidence type="ECO:0000259" key="3">
    <source>
        <dbReference type="PROSITE" id="PS51677"/>
    </source>
</evidence>
<keyword evidence="5" id="KW-1185">Reference proteome</keyword>